<comment type="caution">
    <text evidence="1">The sequence shown here is derived from an EMBL/GenBank/DDBJ whole genome shotgun (WGS) entry which is preliminary data.</text>
</comment>
<accession>A0ACC3MD11</accession>
<sequence>MATHRPGAENANSVLYDETGRLIEHSAVPPAAHAQGSSGMVEAAQKPSSKSAEEDSESHFNAPSEPVEHMAPLRHFATQDFASNAQGLSSPTRVRTAPAEGYTRPATGPRANTWLRGTKRGRAGTRPSFGSHDTYQYKFEEAPISNSDSSSSSDDEDELPMEKISQPSLQKEQKTSDPVEKGQEEQKSARRRHAYSRFTIGNDLCKTKGRISRRDGRLKISINGTTNSGYVAKALGQSIRNHLDIPRRDKNKRDRADDRKTEADDEDAESIASSLYTTATIPRLNIVIMVIGSRGDIQPFLKIGKILRQDYGHRVRVASHPVFRDFVEEAGLEFFSVGGDPSELMAFMVKNPGLIPSMQTVREGEIGKRRAAMAEMFEGFWRSCIHTTEDEHEQDNFDRMAESQPFIADAIIANPPSMAHVHIAEKLGIPLHIMFTFPFSPTTQFPHPLANIKPGKSNVDANYVNFMSYPLVEMMTWQGLGDIVNRFRENTLRLEPVSALWAPGALYRMKVPYTYLWSPALVPKPRDWGPEIDVGGFVFLNLADDFKPPQDLSDFLEAGDPPVYIGFGSIVVDDPDKFTEMIFKATDMAGVRALVNKGWGGFGNSNEDTPMNIFMLDNTPHDWLFPRVKAVVHHGGAGTTAIGLKCGKPTMIVPFFGDQPFWGAMVAEAKAGAHECIPYKKLNAERLAKGIKECLTEEAQENMQKIADSMAKEGDGAENAVKSFHRSLPLAGRHSMRCSLLQDHVAVWQLRKSSLRLSALAAELLRQQGKIKYNDLKLIRHYEWNDFDGPGEPFTGGVAALTDSLYGIGEGFGMVPVRIARHIRKREEHERRKRARQKRRQERKWKKAEQAAAQLGQANGAPDAAGSEHIADKDGSPAVRAQRPTSHREETSMMMASLLSADPTETLPTEVIHDLNWGLKRAGVAFLTMPNDFHVATAQGFHNAPRLWGDATVRKPVKITGFKSGLAAARQELVYGMKDGWTGLVRQPKGDWEDGETLPAKFAGLGTGIGKGLGGFVLKNANAVWAPPAFITKGLFKYIEKKHDGPGSKIFIRKARMIQGERDREALQNADDEENKESSRELQERVYHGWSVYEQLWTEAYKEFGQFGPVRGSWIGKYRMLKEAKQWDANGALENAKTAERAMHIRKDGQDLEKFFAKRKREVSEAQKPRAGAMEQPESFAENPSVLSNGRLVDGAAADLHKGREEQTVGNQGTPFPPLAEKDLSESTTVAGAEGEEKRNSYKSVAEKRPLDEAELRSRDTRSVTVP</sequence>
<protein>
    <submittedName>
        <fullName evidence="1">Uncharacterized protein</fullName>
    </submittedName>
</protein>
<dbReference type="EMBL" id="JAUTXU010000350">
    <property type="protein sequence ID" value="KAK3684369.1"/>
    <property type="molecule type" value="Genomic_DNA"/>
</dbReference>
<organism evidence="1 2">
    <name type="scientific">Vermiconidia calcicola</name>
    <dbReference type="NCBI Taxonomy" id="1690605"/>
    <lineage>
        <taxon>Eukaryota</taxon>
        <taxon>Fungi</taxon>
        <taxon>Dikarya</taxon>
        <taxon>Ascomycota</taxon>
        <taxon>Pezizomycotina</taxon>
        <taxon>Dothideomycetes</taxon>
        <taxon>Dothideomycetidae</taxon>
        <taxon>Mycosphaerellales</taxon>
        <taxon>Extremaceae</taxon>
        <taxon>Vermiconidia</taxon>
    </lineage>
</organism>
<keyword evidence="2" id="KW-1185">Reference proteome</keyword>
<evidence type="ECO:0000313" key="1">
    <source>
        <dbReference type="EMBL" id="KAK3684369.1"/>
    </source>
</evidence>
<gene>
    <name evidence="1" type="ORF">LTR37_020345</name>
</gene>
<proteinExistence type="predicted"/>
<evidence type="ECO:0000313" key="2">
    <source>
        <dbReference type="Proteomes" id="UP001281147"/>
    </source>
</evidence>
<reference evidence="1" key="1">
    <citation type="submission" date="2023-07" db="EMBL/GenBank/DDBJ databases">
        <title>Black Yeasts Isolated from many extreme environments.</title>
        <authorList>
            <person name="Coleine C."/>
            <person name="Stajich J.E."/>
            <person name="Selbmann L."/>
        </authorList>
    </citation>
    <scope>NUCLEOTIDE SEQUENCE</scope>
    <source>
        <strain evidence="1">CCFEE 5714</strain>
    </source>
</reference>
<name>A0ACC3MD11_9PEZI</name>
<dbReference type="Proteomes" id="UP001281147">
    <property type="component" value="Unassembled WGS sequence"/>
</dbReference>